<protein>
    <submittedName>
        <fullName evidence="2">Uncharacterized protein</fullName>
    </submittedName>
</protein>
<accession>A0AAE0YQD7</accession>
<dbReference type="AlphaFoldDB" id="A0AAE0YQD7"/>
<dbReference type="EMBL" id="JAWDGP010005718">
    <property type="protein sequence ID" value="KAK3753207.1"/>
    <property type="molecule type" value="Genomic_DNA"/>
</dbReference>
<feature type="region of interest" description="Disordered" evidence="1">
    <location>
        <begin position="14"/>
        <end position="33"/>
    </location>
</feature>
<gene>
    <name evidence="2" type="ORF">RRG08_024481</name>
</gene>
<keyword evidence="3" id="KW-1185">Reference proteome</keyword>
<sequence>MWTLKGLWRLGKEKLEENPDKSNDRKVEEKPQNDVEFNPLTGLVSLSPLTEQDVFGFGAMGQGMALGPQSSSGVKLTASGPNPALNQSFALLTPLTLHSRLKKFGLTSATSSPDDQ</sequence>
<reference evidence="2" key="1">
    <citation type="journal article" date="2023" name="G3 (Bethesda)">
        <title>A reference genome for the long-term kleptoplast-retaining sea slug Elysia crispata morphotype clarki.</title>
        <authorList>
            <person name="Eastman K.E."/>
            <person name="Pendleton A.L."/>
            <person name="Shaikh M.A."/>
            <person name="Suttiyut T."/>
            <person name="Ogas R."/>
            <person name="Tomko P."/>
            <person name="Gavelis G."/>
            <person name="Widhalm J.R."/>
            <person name="Wisecaver J.H."/>
        </authorList>
    </citation>
    <scope>NUCLEOTIDE SEQUENCE</scope>
    <source>
        <strain evidence="2">ECLA1</strain>
    </source>
</reference>
<name>A0AAE0YQD7_9GAST</name>
<evidence type="ECO:0000256" key="1">
    <source>
        <dbReference type="SAM" id="MobiDB-lite"/>
    </source>
</evidence>
<evidence type="ECO:0000313" key="3">
    <source>
        <dbReference type="Proteomes" id="UP001283361"/>
    </source>
</evidence>
<evidence type="ECO:0000313" key="2">
    <source>
        <dbReference type="EMBL" id="KAK3753207.1"/>
    </source>
</evidence>
<comment type="caution">
    <text evidence="2">The sequence shown here is derived from an EMBL/GenBank/DDBJ whole genome shotgun (WGS) entry which is preliminary data.</text>
</comment>
<proteinExistence type="predicted"/>
<dbReference type="Proteomes" id="UP001283361">
    <property type="component" value="Unassembled WGS sequence"/>
</dbReference>
<organism evidence="2 3">
    <name type="scientific">Elysia crispata</name>
    <name type="common">lettuce slug</name>
    <dbReference type="NCBI Taxonomy" id="231223"/>
    <lineage>
        <taxon>Eukaryota</taxon>
        <taxon>Metazoa</taxon>
        <taxon>Spiralia</taxon>
        <taxon>Lophotrochozoa</taxon>
        <taxon>Mollusca</taxon>
        <taxon>Gastropoda</taxon>
        <taxon>Heterobranchia</taxon>
        <taxon>Euthyneura</taxon>
        <taxon>Panpulmonata</taxon>
        <taxon>Sacoglossa</taxon>
        <taxon>Placobranchoidea</taxon>
        <taxon>Plakobranchidae</taxon>
        <taxon>Elysia</taxon>
    </lineage>
</organism>